<protein>
    <submittedName>
        <fullName evidence="2">Uncharacterized protein</fullName>
    </submittedName>
</protein>
<keyword evidence="1" id="KW-0812">Transmembrane</keyword>
<feature type="transmembrane region" description="Helical" evidence="1">
    <location>
        <begin position="23"/>
        <end position="47"/>
    </location>
</feature>
<comment type="caution">
    <text evidence="2">The sequence shown here is derived from an EMBL/GenBank/DDBJ whole genome shotgun (WGS) entry which is preliminary data.</text>
</comment>
<reference evidence="2 3" key="1">
    <citation type="submission" date="2019-03" db="EMBL/GenBank/DDBJ databases">
        <title>First draft genome of Liparis tanakae, snailfish: a comprehensive survey of snailfish specific genes.</title>
        <authorList>
            <person name="Kim W."/>
            <person name="Song I."/>
            <person name="Jeong J.-H."/>
            <person name="Kim D."/>
            <person name="Kim S."/>
            <person name="Ryu S."/>
            <person name="Song J.Y."/>
            <person name="Lee S.K."/>
        </authorList>
    </citation>
    <scope>NUCLEOTIDE SEQUENCE [LARGE SCALE GENOMIC DNA]</scope>
    <source>
        <tissue evidence="2">Muscle</tissue>
    </source>
</reference>
<name>A0A4Z2JD03_9TELE</name>
<accession>A0A4Z2JD03</accession>
<gene>
    <name evidence="2" type="ORF">EYF80_001631</name>
</gene>
<keyword evidence="1" id="KW-1133">Transmembrane helix</keyword>
<organism evidence="2 3">
    <name type="scientific">Liparis tanakae</name>
    <name type="common">Tanaka's snailfish</name>
    <dbReference type="NCBI Taxonomy" id="230148"/>
    <lineage>
        <taxon>Eukaryota</taxon>
        <taxon>Metazoa</taxon>
        <taxon>Chordata</taxon>
        <taxon>Craniata</taxon>
        <taxon>Vertebrata</taxon>
        <taxon>Euteleostomi</taxon>
        <taxon>Actinopterygii</taxon>
        <taxon>Neopterygii</taxon>
        <taxon>Teleostei</taxon>
        <taxon>Neoteleostei</taxon>
        <taxon>Acanthomorphata</taxon>
        <taxon>Eupercaria</taxon>
        <taxon>Perciformes</taxon>
        <taxon>Cottioidei</taxon>
        <taxon>Cottales</taxon>
        <taxon>Liparidae</taxon>
        <taxon>Liparis</taxon>
    </lineage>
</organism>
<evidence type="ECO:0000313" key="2">
    <source>
        <dbReference type="EMBL" id="TNN88050.1"/>
    </source>
</evidence>
<proteinExistence type="predicted"/>
<dbReference type="Proteomes" id="UP000314294">
    <property type="component" value="Unassembled WGS sequence"/>
</dbReference>
<keyword evidence="1" id="KW-0472">Membrane</keyword>
<evidence type="ECO:0000256" key="1">
    <source>
        <dbReference type="SAM" id="Phobius"/>
    </source>
</evidence>
<dbReference type="AlphaFoldDB" id="A0A4Z2JD03"/>
<evidence type="ECO:0000313" key="3">
    <source>
        <dbReference type="Proteomes" id="UP000314294"/>
    </source>
</evidence>
<keyword evidence="3" id="KW-1185">Reference proteome</keyword>
<dbReference type="EMBL" id="SRLO01000007">
    <property type="protein sequence ID" value="TNN88050.1"/>
    <property type="molecule type" value="Genomic_DNA"/>
</dbReference>
<sequence length="99" mass="10791">MNARHAGNAPLSVESPRTGQSQWALVPGFAGVSGGAVVSGVAPNALLRREEAMRRGGLPQGKGKRRMSIDDKKTAMEHRYKNECRCRTEEENRSPLAVF</sequence>